<organism evidence="3 4">
    <name type="scientific">Acacia crassicarpa</name>
    <name type="common">northern wattle</name>
    <dbReference type="NCBI Taxonomy" id="499986"/>
    <lineage>
        <taxon>Eukaryota</taxon>
        <taxon>Viridiplantae</taxon>
        <taxon>Streptophyta</taxon>
        <taxon>Embryophyta</taxon>
        <taxon>Tracheophyta</taxon>
        <taxon>Spermatophyta</taxon>
        <taxon>Magnoliopsida</taxon>
        <taxon>eudicotyledons</taxon>
        <taxon>Gunneridae</taxon>
        <taxon>Pentapetalae</taxon>
        <taxon>rosids</taxon>
        <taxon>fabids</taxon>
        <taxon>Fabales</taxon>
        <taxon>Fabaceae</taxon>
        <taxon>Caesalpinioideae</taxon>
        <taxon>mimosoid clade</taxon>
        <taxon>Acacieae</taxon>
        <taxon>Acacia</taxon>
    </lineage>
</organism>
<dbReference type="AlphaFoldDB" id="A0AAE1N1E8"/>
<dbReference type="InterPro" id="IPR029058">
    <property type="entry name" value="AB_hydrolase_fold"/>
</dbReference>
<evidence type="ECO:0000313" key="3">
    <source>
        <dbReference type="EMBL" id="KAK4281214.1"/>
    </source>
</evidence>
<protein>
    <recommendedName>
        <fullName evidence="2">Alpha/beta hydrolase fold-3 domain-containing protein</fullName>
    </recommendedName>
</protein>
<reference evidence="3" key="1">
    <citation type="submission" date="2023-10" db="EMBL/GenBank/DDBJ databases">
        <title>Chromosome-level genome of the transformable northern wattle, Acacia crassicarpa.</title>
        <authorList>
            <person name="Massaro I."/>
            <person name="Sinha N.R."/>
            <person name="Poethig S."/>
            <person name="Leichty A.R."/>
        </authorList>
    </citation>
    <scope>NUCLEOTIDE SEQUENCE</scope>
    <source>
        <strain evidence="3">Acra3RX</strain>
        <tissue evidence="3">Leaf</tissue>
    </source>
</reference>
<evidence type="ECO:0000313" key="4">
    <source>
        <dbReference type="Proteomes" id="UP001293593"/>
    </source>
</evidence>
<evidence type="ECO:0000259" key="2">
    <source>
        <dbReference type="Pfam" id="PF07859"/>
    </source>
</evidence>
<accession>A0AAE1N1E8</accession>
<feature type="domain" description="Alpha/beta hydrolase fold-3" evidence="2">
    <location>
        <begin position="65"/>
        <end position="105"/>
    </location>
</feature>
<evidence type="ECO:0000256" key="1">
    <source>
        <dbReference type="ARBA" id="ARBA00010515"/>
    </source>
</evidence>
<dbReference type="GO" id="GO:0016787">
    <property type="term" value="F:hydrolase activity"/>
    <property type="evidence" value="ECO:0007669"/>
    <property type="project" value="InterPro"/>
</dbReference>
<keyword evidence="4" id="KW-1185">Reference proteome</keyword>
<proteinExistence type="inferred from homology"/>
<dbReference type="Proteomes" id="UP001293593">
    <property type="component" value="Unassembled WGS sequence"/>
</dbReference>
<comment type="caution">
    <text evidence="3">The sequence shown here is derived from an EMBL/GenBank/DDBJ whole genome shotgun (WGS) entry which is preliminary data.</text>
</comment>
<dbReference type="EMBL" id="JAWXYG010000002">
    <property type="protein sequence ID" value="KAK4281214.1"/>
    <property type="molecule type" value="Genomic_DNA"/>
</dbReference>
<gene>
    <name evidence="3" type="ORF">QN277_012736</name>
</gene>
<sequence length="106" mass="11884">MEVLRVCKDGPVRRIAGTQVAPLSLDPLTNVISKYILIIPETSVISRLYRPNSTSKTPHKSFCYSSTITVHHNFLNSLVVDANLIVVSINYRLAREHPFLAAYEDS</sequence>
<dbReference type="SUPFAM" id="SSF53474">
    <property type="entry name" value="alpha/beta-Hydrolases"/>
    <property type="match status" value="1"/>
</dbReference>
<dbReference type="Gene3D" id="3.40.50.1820">
    <property type="entry name" value="alpha/beta hydrolase"/>
    <property type="match status" value="1"/>
</dbReference>
<dbReference type="InterPro" id="IPR013094">
    <property type="entry name" value="AB_hydrolase_3"/>
</dbReference>
<name>A0AAE1N1E8_9FABA</name>
<comment type="similarity">
    <text evidence="1">Belongs to the 'GDXG' lipolytic enzyme family.</text>
</comment>
<dbReference type="Pfam" id="PF07859">
    <property type="entry name" value="Abhydrolase_3"/>
    <property type="match status" value="1"/>
</dbReference>